<name>A0A8H6PHB9_9EURO</name>
<gene>
    <name evidence="2" type="ORF">CNMCM5793_005520</name>
</gene>
<feature type="region of interest" description="Disordered" evidence="1">
    <location>
        <begin position="1"/>
        <end position="26"/>
    </location>
</feature>
<feature type="compositionally biased region" description="Polar residues" evidence="1">
    <location>
        <begin position="161"/>
        <end position="174"/>
    </location>
</feature>
<accession>A0A8H6PHB9</accession>
<evidence type="ECO:0000256" key="1">
    <source>
        <dbReference type="SAM" id="MobiDB-lite"/>
    </source>
</evidence>
<dbReference type="OrthoDB" id="7464126at2759"/>
<dbReference type="AlphaFoldDB" id="A0A8H6PHB9"/>
<organism evidence="2 3">
    <name type="scientific">Aspergillus hiratsukae</name>
    <dbReference type="NCBI Taxonomy" id="1194566"/>
    <lineage>
        <taxon>Eukaryota</taxon>
        <taxon>Fungi</taxon>
        <taxon>Dikarya</taxon>
        <taxon>Ascomycota</taxon>
        <taxon>Pezizomycotina</taxon>
        <taxon>Eurotiomycetes</taxon>
        <taxon>Eurotiomycetidae</taxon>
        <taxon>Eurotiales</taxon>
        <taxon>Aspergillaceae</taxon>
        <taxon>Aspergillus</taxon>
        <taxon>Aspergillus subgen. Fumigati</taxon>
    </lineage>
</organism>
<sequence>MEQDLSPSLRAASPESEVQSESLTSQHEIQTVDLDEWALHVSRSSGSTQALQEKSFNNSLTESKLLDIGAGTRFHGFTGQYILSSKEPDLYLHPDSTTMPSIIIASGWTLSGAANVHEEVYDPDLGFDLVSSLTALQWEGSDDEQEDVESATDFTGKPLSLKSSQSIRRTSEQYPDSGRCGSMVLLPPKKKHIVPEAKRKKKAKLQMRVSRTRKEYRQRTTEVEQATVEKNEAQLAGTHSTKNPSKLIVDGVDGCPERERQATFKILQQLQEHIDVCICLSFRQDAEDHAKVAAGIINGKWTLPIPEDNPDVEAYIDSELHERLDLDKLCIGNPAIILSIQHALVNGAQGREQNVISAGCSGLLRDYLTKLAINSQTPKHHDLSQLGLTQLSTNWITMESHPLIMPSEATSALIEFIKSIPMTPCAVHIHLKTTGNYKSASEAEQLSLVESTNKSTVNAGRISWDDGNPGWVLMMRPTYRQDDIESLGSRHCQISQYLGQAGVHQGPEGLEEFATYTSTEAGMTRSLGASRTKGNILSSNAYQEAYLQPRFGPKRNHQWYDFIDNGGRPLSCDFGYFAPDINDVHFNNKTAFPYFSFI</sequence>
<feature type="compositionally biased region" description="Acidic residues" evidence="1">
    <location>
        <begin position="140"/>
        <end position="150"/>
    </location>
</feature>
<evidence type="ECO:0000313" key="2">
    <source>
        <dbReference type="EMBL" id="KAF7133994.1"/>
    </source>
</evidence>
<feature type="region of interest" description="Disordered" evidence="1">
    <location>
        <begin position="140"/>
        <end position="177"/>
    </location>
</feature>
<evidence type="ECO:0000313" key="3">
    <source>
        <dbReference type="Proteomes" id="UP000630445"/>
    </source>
</evidence>
<feature type="compositionally biased region" description="Polar residues" evidence="1">
    <location>
        <begin position="16"/>
        <end position="26"/>
    </location>
</feature>
<proteinExistence type="predicted"/>
<dbReference type="Proteomes" id="UP000630445">
    <property type="component" value="Unassembled WGS sequence"/>
</dbReference>
<dbReference type="EMBL" id="JACBAD010001782">
    <property type="protein sequence ID" value="KAF7133994.1"/>
    <property type="molecule type" value="Genomic_DNA"/>
</dbReference>
<protein>
    <submittedName>
        <fullName evidence="2">Uncharacterized protein</fullName>
    </submittedName>
</protein>
<reference evidence="2" key="1">
    <citation type="submission" date="2020-06" db="EMBL/GenBank/DDBJ databases">
        <title>Draft genome sequences of strains closely related to Aspergillus parafelis and Aspergillus hiratsukae.</title>
        <authorList>
            <person name="Dos Santos R.A.C."/>
            <person name="Rivero-Menendez O."/>
            <person name="Steenwyk J.L."/>
            <person name="Mead M.E."/>
            <person name="Goldman G.H."/>
            <person name="Alastruey-Izquierdo A."/>
            <person name="Rokas A."/>
        </authorList>
    </citation>
    <scope>NUCLEOTIDE SEQUENCE</scope>
    <source>
        <strain evidence="2">CNM-CM5793</strain>
    </source>
</reference>
<keyword evidence="3" id="KW-1185">Reference proteome</keyword>
<comment type="caution">
    <text evidence="2">The sequence shown here is derived from an EMBL/GenBank/DDBJ whole genome shotgun (WGS) entry which is preliminary data.</text>
</comment>